<organism evidence="2 3">
    <name type="scientific">Periconia digitata</name>
    <dbReference type="NCBI Taxonomy" id="1303443"/>
    <lineage>
        <taxon>Eukaryota</taxon>
        <taxon>Fungi</taxon>
        <taxon>Dikarya</taxon>
        <taxon>Ascomycota</taxon>
        <taxon>Pezizomycotina</taxon>
        <taxon>Dothideomycetes</taxon>
        <taxon>Pleosporomycetidae</taxon>
        <taxon>Pleosporales</taxon>
        <taxon>Massarineae</taxon>
        <taxon>Periconiaceae</taxon>
        <taxon>Periconia</taxon>
    </lineage>
</organism>
<dbReference type="Proteomes" id="UP001152607">
    <property type="component" value="Unassembled WGS sequence"/>
</dbReference>
<dbReference type="EMBL" id="CAOQHR010000006">
    <property type="protein sequence ID" value="CAI6335710.1"/>
    <property type="molecule type" value="Genomic_DNA"/>
</dbReference>
<name>A0A9W4UGT6_9PLEO</name>
<sequence>MKCKHAQSSSPPFLSKRRNPTPITNNLYIHQQYKKPLEKTKQNKQQISQMKTRLVVVVCLDHAPPPPPHPTIWRDGRWVWFFDALAAS</sequence>
<protein>
    <submittedName>
        <fullName evidence="2">Uncharacterized protein</fullName>
    </submittedName>
</protein>
<gene>
    <name evidence="2" type="ORF">PDIGIT_LOCUS8795</name>
</gene>
<accession>A0A9W4UGT6</accession>
<keyword evidence="3" id="KW-1185">Reference proteome</keyword>
<evidence type="ECO:0000256" key="1">
    <source>
        <dbReference type="SAM" id="MobiDB-lite"/>
    </source>
</evidence>
<evidence type="ECO:0000313" key="2">
    <source>
        <dbReference type="EMBL" id="CAI6335710.1"/>
    </source>
</evidence>
<proteinExistence type="predicted"/>
<comment type="caution">
    <text evidence="2">The sequence shown here is derived from an EMBL/GenBank/DDBJ whole genome shotgun (WGS) entry which is preliminary data.</text>
</comment>
<dbReference type="AlphaFoldDB" id="A0A9W4UGT6"/>
<evidence type="ECO:0000313" key="3">
    <source>
        <dbReference type="Proteomes" id="UP001152607"/>
    </source>
</evidence>
<feature type="region of interest" description="Disordered" evidence="1">
    <location>
        <begin position="1"/>
        <end position="23"/>
    </location>
</feature>
<feature type="compositionally biased region" description="Polar residues" evidence="1">
    <location>
        <begin position="1"/>
        <end position="12"/>
    </location>
</feature>
<reference evidence="2" key="1">
    <citation type="submission" date="2023-01" db="EMBL/GenBank/DDBJ databases">
        <authorList>
            <person name="Van Ghelder C."/>
            <person name="Rancurel C."/>
        </authorList>
    </citation>
    <scope>NUCLEOTIDE SEQUENCE</scope>
    <source>
        <strain evidence="2">CNCM I-4278</strain>
    </source>
</reference>